<comment type="domain">
    <text evidence="6">Has an N-terminal Jag-N domain and 2 RNA-binding domains (KH and R3H).</text>
</comment>
<feature type="domain" description="R3H" evidence="7">
    <location>
        <begin position="166"/>
        <end position="231"/>
    </location>
</feature>
<evidence type="ECO:0000256" key="2">
    <source>
        <dbReference type="ARBA" id="ARBA00022884"/>
    </source>
</evidence>
<accession>A0A1T2XH20</accession>
<dbReference type="InterPro" id="IPR034079">
    <property type="entry name" value="R3H_KhpB"/>
</dbReference>
<dbReference type="CDD" id="cd02644">
    <property type="entry name" value="R3H_jag"/>
    <property type="match status" value="1"/>
</dbReference>
<dbReference type="Gene3D" id="3.30.30.80">
    <property type="entry name" value="probable RNA-binding protein from clostridium symbiosum atcc 14940"/>
    <property type="match status" value="1"/>
</dbReference>
<dbReference type="InterPro" id="IPR015946">
    <property type="entry name" value="KH_dom-like_a/b"/>
</dbReference>
<sequence length="231" mass="25776">MRTVVASGKSIEDAVKNGLTQLQTTEDRVSITVLEQPSKGLFGLIGAKVAKVELALLPEPEPVTISAVQASAAPVAVQEKKDDAFPLEEAVRFIKEVALTMDLDIEVEHTVEREGNVLNITGSNLGLLIGRRGQTLDALQYLTNIVVNRYSKNHLRVILDAESFRDRRRKTLEELADRLAGRVIRTRKDVVLEPMSPQERKVIHSRLQDHSKVKTFSKGEEPNRRVIITLK</sequence>
<dbReference type="GO" id="GO:0009252">
    <property type="term" value="P:peptidoglycan biosynthetic process"/>
    <property type="evidence" value="ECO:0007669"/>
    <property type="project" value="UniProtKB-UniRule"/>
</dbReference>
<evidence type="ECO:0000256" key="4">
    <source>
        <dbReference type="ARBA" id="ARBA00023186"/>
    </source>
</evidence>
<proteinExistence type="inferred from homology"/>
<dbReference type="InterPro" id="IPR036867">
    <property type="entry name" value="R3H_dom_sf"/>
</dbReference>
<dbReference type="RefSeq" id="WP_078498004.1">
    <property type="nucleotide sequence ID" value="NZ_MSZX01000003.1"/>
</dbReference>
<evidence type="ECO:0000256" key="6">
    <source>
        <dbReference type="HAMAP-Rule" id="MF_00867"/>
    </source>
</evidence>
<reference evidence="8 9" key="1">
    <citation type="submission" date="2017-01" db="EMBL/GenBank/DDBJ databases">
        <title>Genome analysis of Paenibacillus selenitrireducens ES3-24.</title>
        <authorList>
            <person name="Xu D."/>
            <person name="Yao R."/>
            <person name="Zheng S."/>
        </authorList>
    </citation>
    <scope>NUCLEOTIDE SEQUENCE [LARGE SCALE GENOMIC DNA]</scope>
    <source>
        <strain evidence="8 9">ES3-24</strain>
    </source>
</reference>
<dbReference type="STRING" id="1324314.BVG16_07825"/>
<protein>
    <recommendedName>
        <fullName evidence="6">RNA-binding protein KhpB</fullName>
    </recommendedName>
    <alternativeName>
        <fullName evidence="6">RNA-binding protein EloR</fullName>
    </alternativeName>
</protein>
<evidence type="ECO:0000256" key="3">
    <source>
        <dbReference type="ARBA" id="ARBA00022960"/>
    </source>
</evidence>
<dbReference type="Gene3D" id="3.30.1370.50">
    <property type="entry name" value="R3H-like domain"/>
    <property type="match status" value="1"/>
</dbReference>
<dbReference type="GO" id="GO:0003723">
    <property type="term" value="F:RNA binding"/>
    <property type="evidence" value="ECO:0007669"/>
    <property type="project" value="UniProtKB-UniRule"/>
</dbReference>
<dbReference type="HAMAP" id="MF_00867">
    <property type="entry name" value="KhpB"/>
    <property type="match status" value="1"/>
</dbReference>
<dbReference type="NCBIfam" id="NF041568">
    <property type="entry name" value="Jag_EloR"/>
    <property type="match status" value="1"/>
</dbReference>
<comment type="function">
    <text evidence="6">A probable RNA chaperone. Forms a complex with KhpA which binds to cellular RNA and controls its expression. Plays a role in peptidoglycan (PG) homeostasis and cell length regulation.</text>
</comment>
<comment type="caution">
    <text evidence="8">The sequence shown here is derived from an EMBL/GenBank/DDBJ whole genome shotgun (WGS) entry which is preliminary data.</text>
</comment>
<evidence type="ECO:0000256" key="1">
    <source>
        <dbReference type="ARBA" id="ARBA00022490"/>
    </source>
</evidence>
<dbReference type="GO" id="GO:0008360">
    <property type="term" value="P:regulation of cell shape"/>
    <property type="evidence" value="ECO:0007669"/>
    <property type="project" value="UniProtKB-KW"/>
</dbReference>
<dbReference type="PANTHER" id="PTHR35800">
    <property type="entry name" value="PROTEIN JAG"/>
    <property type="match status" value="1"/>
</dbReference>
<dbReference type="Pfam" id="PF01424">
    <property type="entry name" value="R3H"/>
    <property type="match status" value="1"/>
</dbReference>
<evidence type="ECO:0000313" key="8">
    <source>
        <dbReference type="EMBL" id="OPA79006.1"/>
    </source>
</evidence>
<keyword evidence="9" id="KW-1185">Reference proteome</keyword>
<feature type="region of interest" description="Jag_N domain" evidence="6">
    <location>
        <begin position="5"/>
        <end position="55"/>
    </location>
</feature>
<comment type="subcellular location">
    <subcellularLocation>
        <location evidence="6">Cytoplasm</location>
    </subcellularLocation>
</comment>
<dbReference type="Pfam" id="PF14804">
    <property type="entry name" value="Jag_N"/>
    <property type="match status" value="1"/>
</dbReference>
<dbReference type="OrthoDB" id="9794483at2"/>
<dbReference type="InterPro" id="IPR039247">
    <property type="entry name" value="KhpB"/>
</dbReference>
<dbReference type="EMBL" id="MSZX01000003">
    <property type="protein sequence ID" value="OPA79006.1"/>
    <property type="molecule type" value="Genomic_DNA"/>
</dbReference>
<keyword evidence="5 6" id="KW-0961">Cell wall biogenesis/degradation</keyword>
<dbReference type="PANTHER" id="PTHR35800:SF1">
    <property type="entry name" value="RNA-BINDING PROTEIN KHPB"/>
    <property type="match status" value="1"/>
</dbReference>
<dbReference type="CDD" id="cd02414">
    <property type="entry name" value="KH-II_Jag"/>
    <property type="match status" value="1"/>
</dbReference>
<comment type="subunit">
    <text evidence="6">Forms a complex with KhpA.</text>
</comment>
<dbReference type="InterPro" id="IPR032782">
    <property type="entry name" value="KhpB_N"/>
</dbReference>
<evidence type="ECO:0000259" key="7">
    <source>
        <dbReference type="PROSITE" id="PS51061"/>
    </source>
</evidence>
<dbReference type="GO" id="GO:0005737">
    <property type="term" value="C:cytoplasm"/>
    <property type="evidence" value="ECO:0007669"/>
    <property type="project" value="UniProtKB-SubCell"/>
</dbReference>
<keyword evidence="3 6" id="KW-0133">Cell shape</keyword>
<dbReference type="AlphaFoldDB" id="A0A1T2XH20"/>
<dbReference type="PROSITE" id="PS51061">
    <property type="entry name" value="R3H"/>
    <property type="match status" value="1"/>
</dbReference>
<gene>
    <name evidence="6" type="primary">khpB</name>
    <name evidence="6" type="synonym">eloR</name>
    <name evidence="8" type="ORF">BVG16_07825</name>
</gene>
<keyword evidence="4 6" id="KW-0143">Chaperone</keyword>
<dbReference type="Pfam" id="PF13083">
    <property type="entry name" value="KH_KhpA-B"/>
    <property type="match status" value="1"/>
</dbReference>
<dbReference type="InterPro" id="IPR038247">
    <property type="entry name" value="Jag_N_dom_sf"/>
</dbReference>
<dbReference type="SMART" id="SM00393">
    <property type="entry name" value="R3H"/>
    <property type="match status" value="1"/>
</dbReference>
<name>A0A1T2XH20_9BACL</name>
<dbReference type="InterPro" id="IPR001374">
    <property type="entry name" value="R3H_dom"/>
</dbReference>
<dbReference type="GO" id="GO:0071555">
    <property type="term" value="P:cell wall organization"/>
    <property type="evidence" value="ECO:0007669"/>
    <property type="project" value="UniProtKB-KW"/>
</dbReference>
<evidence type="ECO:0000256" key="5">
    <source>
        <dbReference type="ARBA" id="ARBA00023316"/>
    </source>
</evidence>
<dbReference type="SUPFAM" id="SSF82708">
    <property type="entry name" value="R3H domain"/>
    <property type="match status" value="1"/>
</dbReference>
<organism evidence="8 9">
    <name type="scientific">Paenibacillus selenitireducens</name>
    <dbReference type="NCBI Taxonomy" id="1324314"/>
    <lineage>
        <taxon>Bacteria</taxon>
        <taxon>Bacillati</taxon>
        <taxon>Bacillota</taxon>
        <taxon>Bacilli</taxon>
        <taxon>Bacillales</taxon>
        <taxon>Paenibacillaceae</taxon>
        <taxon>Paenibacillus</taxon>
    </lineage>
</organism>
<dbReference type="Proteomes" id="UP000190188">
    <property type="component" value="Unassembled WGS sequence"/>
</dbReference>
<keyword evidence="2 6" id="KW-0694">RNA-binding</keyword>
<evidence type="ECO:0000313" key="9">
    <source>
        <dbReference type="Proteomes" id="UP000190188"/>
    </source>
</evidence>
<dbReference type="Gene3D" id="3.30.300.20">
    <property type="match status" value="1"/>
</dbReference>
<keyword evidence="1 6" id="KW-0963">Cytoplasm</keyword>
<comment type="similarity">
    <text evidence="6">Belongs to the KhpB RNA-binding protein family.</text>
</comment>
<dbReference type="SMART" id="SM01245">
    <property type="entry name" value="Jag_N"/>
    <property type="match status" value="1"/>
</dbReference>
<dbReference type="InterPro" id="IPR038008">
    <property type="entry name" value="Jag_KH"/>
</dbReference>